<protein>
    <submittedName>
        <fullName evidence="2">Virulence factor</fullName>
    </submittedName>
</protein>
<dbReference type="InterPro" id="IPR011989">
    <property type="entry name" value="ARM-like"/>
</dbReference>
<evidence type="ECO:0000313" key="2">
    <source>
        <dbReference type="EMBL" id="PLR81095.1"/>
    </source>
</evidence>
<dbReference type="SUPFAM" id="SSF48371">
    <property type="entry name" value="ARM repeat"/>
    <property type="match status" value="1"/>
</dbReference>
<dbReference type="RefSeq" id="WP_101578467.1">
    <property type="nucleotide sequence ID" value="NZ_PGVA01000041.1"/>
</dbReference>
<evidence type="ECO:0000313" key="5">
    <source>
        <dbReference type="Proteomes" id="UP000235114"/>
    </source>
</evidence>
<dbReference type="Gene3D" id="1.25.10.10">
    <property type="entry name" value="Leucine-rich Repeat Variant"/>
    <property type="match status" value="1"/>
</dbReference>
<dbReference type="OrthoDB" id="420201at2"/>
<dbReference type="Pfam" id="PF13646">
    <property type="entry name" value="HEAT_2"/>
    <property type="match status" value="1"/>
</dbReference>
<dbReference type="EMBL" id="PGVA01000041">
    <property type="protein sequence ID" value="PLR81095.1"/>
    <property type="molecule type" value="Genomic_DNA"/>
</dbReference>
<name>A0A2N5GJ63_9BACI</name>
<accession>A0A2N5GJ63</accession>
<comment type="caution">
    <text evidence="2">The sequence shown here is derived from an EMBL/GenBank/DDBJ whole genome shotgun (WGS) entry which is preliminary data.</text>
</comment>
<dbReference type="SMART" id="SM00567">
    <property type="entry name" value="EZ_HEAT"/>
    <property type="match status" value="3"/>
</dbReference>
<sequence>MKILAIEPTPSPNTMKIILDRELPMGQSNNYKKDHVEGAPDLIKSILNVEGVKGVYHVADFLAVERNAKYDWKQILPQVRKAFGEESSSDNEKNPVMNEHYGEIKVQVQIFKGIPMQVKLTDGAEEKRFGLPEVFLKALANVQNPSDNVVMERKWHDFGIRYGDFDQVGQEVVEELIASYPEERLNDLVKQAANPDKTCQVAAQRRKKLKLTADSLNDPDWRKRYQIFEQMEDPELADLPLLEKALGDEKASIRRLAVVYLGMIEDPQVLPLLYKALEDKSVTVRRTAGDCLSDLGFEQAMNKMADALQDSSKLVRWRAAMFLYEVGDESVLPALRAAQDDPEFEVSMQIKLAIARIEGGEAAKGSVWKQMTEARKQGEEHA</sequence>
<dbReference type="EMBL" id="PGVD01000019">
    <property type="protein sequence ID" value="PLR99037.1"/>
    <property type="molecule type" value="Genomic_DNA"/>
</dbReference>
<evidence type="ECO:0000259" key="1">
    <source>
        <dbReference type="SMART" id="SM00932"/>
    </source>
</evidence>
<reference evidence="3 5" key="2">
    <citation type="submission" date="2017-12" db="EMBL/GenBank/DDBJ databases">
        <title>Comparative Functional Genomics of Dry Heat Resistant strains isolated from the Viking Spacecraft.</title>
        <authorList>
            <person name="Seuylemezian A."/>
            <person name="Cooper K."/>
            <person name="Vaishampayan P."/>
        </authorList>
    </citation>
    <scope>NUCLEOTIDE SEQUENCE [LARGE SCALE GENOMIC DNA]</scope>
    <source>
        <strain evidence="3 5">ATCC 29669</strain>
    </source>
</reference>
<dbReference type="InterPro" id="IPR004155">
    <property type="entry name" value="PBS_lyase_HEAT"/>
</dbReference>
<dbReference type="SMART" id="SM00932">
    <property type="entry name" value="Nfu_N"/>
    <property type="match status" value="1"/>
</dbReference>
<organism evidence="2 4">
    <name type="scientific">Bacillus canaveralius</name>
    <dbReference type="NCBI Taxonomy" id="1403243"/>
    <lineage>
        <taxon>Bacteria</taxon>
        <taxon>Bacillati</taxon>
        <taxon>Bacillota</taxon>
        <taxon>Bacilli</taxon>
        <taxon>Bacillales</taxon>
        <taxon>Bacillaceae</taxon>
        <taxon>Bacillus</taxon>
    </lineage>
</organism>
<evidence type="ECO:0000313" key="4">
    <source>
        <dbReference type="Proteomes" id="UP000234951"/>
    </source>
</evidence>
<dbReference type="SUPFAM" id="SSF110836">
    <property type="entry name" value="Hypothetical protein SAV1430"/>
    <property type="match status" value="1"/>
</dbReference>
<dbReference type="InterPro" id="IPR016024">
    <property type="entry name" value="ARM-type_fold"/>
</dbReference>
<reference evidence="2 4" key="1">
    <citation type="submission" date="2017-11" db="EMBL/GenBank/DDBJ databases">
        <title>Comparitive Functional Genomics of Dry Heat Resistant strains isolated from the Viking Spacecraft.</title>
        <authorList>
            <person name="Seuylemezian A."/>
            <person name="Cooper K."/>
            <person name="Vaishampayan P."/>
        </authorList>
    </citation>
    <scope>NUCLEOTIDE SEQUENCE [LARGE SCALE GENOMIC DNA]</scope>
    <source>
        <strain evidence="2 4">M4.6</strain>
    </source>
</reference>
<keyword evidence="5" id="KW-1185">Reference proteome</keyword>
<dbReference type="InterPro" id="IPR014824">
    <property type="entry name" value="Nfu/NifU_N"/>
</dbReference>
<evidence type="ECO:0000313" key="3">
    <source>
        <dbReference type="EMBL" id="PLR99037.1"/>
    </source>
</evidence>
<dbReference type="PANTHER" id="PTHR12697:SF37">
    <property type="entry name" value="CONSERVED VIRULENCE FACTOR C"/>
    <property type="match status" value="1"/>
</dbReference>
<feature type="domain" description="Scaffold protein Nfu/NifU N-terminal" evidence="1">
    <location>
        <begin position="4"/>
        <end position="90"/>
    </location>
</feature>
<dbReference type="Pfam" id="PF08712">
    <property type="entry name" value="Nfu_N"/>
    <property type="match status" value="1"/>
</dbReference>
<dbReference type="GO" id="GO:0016491">
    <property type="term" value="F:oxidoreductase activity"/>
    <property type="evidence" value="ECO:0007669"/>
    <property type="project" value="TreeGrafter"/>
</dbReference>
<dbReference type="InterPro" id="IPR036498">
    <property type="entry name" value="Nfu/NifU_N_sf"/>
</dbReference>
<proteinExistence type="predicted"/>
<dbReference type="Proteomes" id="UP000234951">
    <property type="component" value="Unassembled WGS sequence"/>
</dbReference>
<dbReference type="AlphaFoldDB" id="A0A2N5GJ63"/>
<gene>
    <name evidence="2" type="ORF">CU635_16290</name>
    <name evidence="3" type="ORF">CVD25_06665</name>
</gene>
<dbReference type="Pfam" id="PF13769">
    <property type="entry name" value="Virulence_fact"/>
    <property type="match status" value="1"/>
</dbReference>
<dbReference type="InterPro" id="IPR025989">
    <property type="entry name" value="Virulence_F_dom"/>
</dbReference>
<dbReference type="Proteomes" id="UP000235114">
    <property type="component" value="Unassembled WGS sequence"/>
</dbReference>
<dbReference type="Gene3D" id="3.30.1370.70">
    <property type="entry name" value="Scaffold protein Nfu/NifU, N-terminal domain"/>
    <property type="match status" value="1"/>
</dbReference>
<dbReference type="PANTHER" id="PTHR12697">
    <property type="entry name" value="PBS LYASE HEAT-LIKE PROTEIN"/>
    <property type="match status" value="1"/>
</dbReference>